<dbReference type="Proteomes" id="UP000028837">
    <property type="component" value="Unassembled WGS sequence"/>
</dbReference>
<organism evidence="5 6">
    <name type="scientific">Toxoplasma gondii GAB2-2007-GAL-DOM2</name>
    <dbReference type="NCBI Taxonomy" id="1130820"/>
    <lineage>
        <taxon>Eukaryota</taxon>
        <taxon>Sar</taxon>
        <taxon>Alveolata</taxon>
        <taxon>Apicomplexa</taxon>
        <taxon>Conoidasida</taxon>
        <taxon>Coccidia</taxon>
        <taxon>Eucoccidiorida</taxon>
        <taxon>Eimeriorina</taxon>
        <taxon>Sarcocystidae</taxon>
        <taxon>Toxoplasma</taxon>
    </lineage>
</organism>
<dbReference type="GO" id="GO:0000151">
    <property type="term" value="C:ubiquitin ligase complex"/>
    <property type="evidence" value="ECO:0007669"/>
    <property type="project" value="TreeGrafter"/>
</dbReference>
<feature type="compositionally biased region" description="Basic and acidic residues" evidence="3">
    <location>
        <begin position="983"/>
        <end position="994"/>
    </location>
</feature>
<feature type="compositionally biased region" description="Basic and acidic residues" evidence="3">
    <location>
        <begin position="238"/>
        <end position="255"/>
    </location>
</feature>
<dbReference type="EMBL" id="AHZU02000335">
    <property type="protein sequence ID" value="KFG45755.1"/>
    <property type="molecule type" value="Genomic_DNA"/>
</dbReference>
<sequence length="1294" mass="142659">MYGALNDRIRAVLRRYRQTVVVHQDRYSQFFRSLFVACPLSDCTITIGGELPSDARLYGPFSLSSSPLSTYLPAASSPSSLVPPDHCGLAHDHSIVSSGVLHEEDRAKKTGWFVVVDRHSLPQGNTEHLTRREPEFHPHYIEKRSSARGHHQPASRLRPRQRNNPLTRQMSQVSLPREGGRRSRRSSFQHLGKCDNDGGPRRNRRCAVSLASLLEGSAGLLKPVSACALSAYIRDETSSFPREPEDGSRERDRSKQNHHHASETTNGGVVEGHAAFPSSICQTVAPTETPVASSSVSPSVRDLYLAVSSYASSSALAFGSAAHPPAVQSCLPSAPLADVLESSCSYSDGVVASLSTHENQPPTSPPPETAPTPRRRSSNPLSAAWTGSASQATPNSLSSPYSWTFVPSPSCLSRLVLSVLKNPQFAAVSVDSVWLAPDATVVNAHKLILACRSSFFRRQLSKPYCIFRCLLNVPVRPPAPPGSFSDPRTRVACRLRRQGKVVAEADYDKEAGSSQCFRSLPRAEREELERGKSERNSAGTGAVETSASVANLIAAYPCLLTEIIRYLYTDEMEVPLEDVSCFLTLANAFKLKDLRKRIEEEKVRIDTHMHRQSSRKLLAAPHTLGLSPRKDFPSLLASDMRRGVARIFRHAERQWKACCRGGKSEKEEPRLEAPLGRGTVGVPEEAEVGKGEAGEEQNGEQREDEGTTIGERQTKGKWRLNETGRRRDSATRHAEMGLDVKEGQGWRGCCVNDCTEEKRQHRAGRAREGRDPGNEEKVEHNVRTANEQDEEEHQKESKEEHSYVDVVLASADLCVYVGPSQVPFPCHRFIVERRSEYFATLLHSSFREVKHPPLSSVDFSRDLLPLEYACCRSSHACHSDEVENTVSRSSAALASPPSYYSSSSLSPTPASAPSPSPCACSPRRFSRSRPVSCASYPPHLSVRVSPDMRDFPLKPTRATVPFSPSSFASSRSSNPRGNFSSHCETEKSKEEGQRRRSSRTQPPTPDFDCVSVLSLPQVDVWSFALVLEYMYTDAIFQVPSFLVQPAKNRQSESLLRLIECGSMFLMPGLVSVCSAALSPLVDASNVCAVYRVADLLRLDRLVFRCASVMAEKIDSLLPRLEFHQLVLASAHSLKNREAVDSIPVVEELVDALAQMYGGSENLCGSEDTPAATEWLAPAGVLPFTGEDDYNDISIDSAHCCCQGCTENVPFCQSGCFCHSGDSEARGSEQTIFNSTERGRRERGSVFLRRIRRLSTDASLPRQFLAAPDVLLLRGLYQEKVEKIDQLLESLQLNT</sequence>
<keyword evidence="2" id="KW-0040">ANK repeat</keyword>
<dbReference type="VEuPathDB" id="ToxoDB:TGDOM2_224180"/>
<feature type="compositionally biased region" description="Basic residues" evidence="3">
    <location>
        <begin position="146"/>
        <end position="161"/>
    </location>
</feature>
<feature type="compositionally biased region" description="Basic and acidic residues" evidence="3">
    <location>
        <begin position="687"/>
        <end position="705"/>
    </location>
</feature>
<feature type="region of interest" description="Disordered" evidence="3">
    <location>
        <begin position="666"/>
        <end position="736"/>
    </location>
</feature>
<evidence type="ECO:0000313" key="5">
    <source>
        <dbReference type="EMBL" id="KFG45755.1"/>
    </source>
</evidence>
<feature type="region of interest" description="Disordered" evidence="3">
    <location>
        <begin position="760"/>
        <end position="800"/>
    </location>
</feature>
<dbReference type="GO" id="GO:0005737">
    <property type="term" value="C:cytoplasm"/>
    <property type="evidence" value="ECO:0007669"/>
    <property type="project" value="TreeGrafter"/>
</dbReference>
<comment type="caution">
    <text evidence="5">The sequence shown here is derived from an EMBL/GenBank/DDBJ whole genome shotgun (WGS) entry which is preliminary data.</text>
</comment>
<feature type="compositionally biased region" description="Low complexity" evidence="3">
    <location>
        <begin position="962"/>
        <end position="973"/>
    </location>
</feature>
<feature type="compositionally biased region" description="Basic and acidic residues" evidence="3">
    <location>
        <begin position="760"/>
        <end position="782"/>
    </location>
</feature>
<feature type="domain" description="BTB" evidence="4">
    <location>
        <begin position="811"/>
        <end position="868"/>
    </location>
</feature>
<feature type="region of interest" description="Disordered" evidence="3">
    <location>
        <begin position="522"/>
        <end position="541"/>
    </location>
</feature>
<evidence type="ECO:0000259" key="4">
    <source>
        <dbReference type="PROSITE" id="PS50097"/>
    </source>
</evidence>
<evidence type="ECO:0000313" key="6">
    <source>
        <dbReference type="Proteomes" id="UP000028837"/>
    </source>
</evidence>
<feature type="region of interest" description="Disordered" evidence="3">
    <location>
        <begin position="238"/>
        <end position="271"/>
    </location>
</feature>
<evidence type="ECO:0000256" key="2">
    <source>
        <dbReference type="ARBA" id="ARBA00023043"/>
    </source>
</evidence>
<feature type="compositionally biased region" description="Polar residues" evidence="3">
    <location>
        <begin position="162"/>
        <end position="174"/>
    </location>
</feature>
<feature type="region of interest" description="Disordered" evidence="3">
    <location>
        <begin position="124"/>
        <end position="202"/>
    </location>
</feature>
<dbReference type="SUPFAM" id="SSF54695">
    <property type="entry name" value="POZ domain"/>
    <property type="match status" value="2"/>
</dbReference>
<evidence type="ECO:0000256" key="1">
    <source>
        <dbReference type="ARBA" id="ARBA00022737"/>
    </source>
</evidence>
<reference evidence="5 6" key="1">
    <citation type="submission" date="2014-02" db="EMBL/GenBank/DDBJ databases">
        <authorList>
            <person name="Sibley D."/>
            <person name="Venepally P."/>
            <person name="Karamycheva S."/>
            <person name="Hadjithomas M."/>
            <person name="Khan A."/>
            <person name="Brunk B."/>
            <person name="Roos D."/>
            <person name="Caler E."/>
            <person name="Lorenzi H."/>
        </authorList>
    </citation>
    <scope>NUCLEOTIDE SEQUENCE [LARGE SCALE GENOMIC DNA]</scope>
    <source>
        <strain evidence="5 6">GAB2-2007-GAL-DOM2</strain>
    </source>
</reference>
<feature type="region of interest" description="Disordered" evidence="3">
    <location>
        <begin position="962"/>
        <end position="1003"/>
    </location>
</feature>
<dbReference type="SMART" id="SM00225">
    <property type="entry name" value="BTB"/>
    <property type="match status" value="2"/>
</dbReference>
<evidence type="ECO:0000256" key="3">
    <source>
        <dbReference type="SAM" id="MobiDB-lite"/>
    </source>
</evidence>
<dbReference type="PANTHER" id="PTHR46231:SF1">
    <property type="entry name" value="ANKYRIN REPEAT AND BTB_POZ DOMAIN-CONTAINING PROTEIN 1"/>
    <property type="match status" value="1"/>
</dbReference>
<proteinExistence type="predicted"/>
<feature type="compositionally biased region" description="Polar residues" evidence="3">
    <location>
        <begin position="379"/>
        <end position="397"/>
    </location>
</feature>
<feature type="compositionally biased region" description="Basic and acidic residues" evidence="3">
    <location>
        <begin position="128"/>
        <end position="145"/>
    </location>
</feature>
<dbReference type="PANTHER" id="PTHR46231">
    <property type="entry name" value="ANKYRIN REPEAT AND BTB/POZ DOMAIN-CONTAINING PROTEIN 1"/>
    <property type="match status" value="1"/>
</dbReference>
<feature type="compositionally biased region" description="Basic and acidic residues" evidence="3">
    <location>
        <begin position="522"/>
        <end position="535"/>
    </location>
</feature>
<feature type="compositionally biased region" description="Basic and acidic residues" evidence="3">
    <location>
        <begin position="719"/>
        <end position="736"/>
    </location>
</feature>
<dbReference type="OrthoDB" id="684045at2759"/>
<gene>
    <name evidence="5" type="ORF">TGDOM2_224180</name>
</gene>
<dbReference type="CDD" id="cd18186">
    <property type="entry name" value="BTB_POZ_ZBTB_KLHL-like"/>
    <property type="match status" value="1"/>
</dbReference>
<feature type="region of interest" description="Disordered" evidence="3">
    <location>
        <begin position="354"/>
        <end position="397"/>
    </location>
</feature>
<keyword evidence="1" id="KW-0677">Repeat</keyword>
<dbReference type="Gene3D" id="3.30.710.10">
    <property type="entry name" value="Potassium Channel Kv1.1, Chain A"/>
    <property type="match status" value="3"/>
</dbReference>
<dbReference type="InterPro" id="IPR044515">
    <property type="entry name" value="ABTB1"/>
</dbReference>
<dbReference type="PROSITE" id="PS50097">
    <property type="entry name" value="BTB"/>
    <property type="match status" value="1"/>
</dbReference>
<dbReference type="InterPro" id="IPR011333">
    <property type="entry name" value="SKP1/BTB/POZ_sf"/>
</dbReference>
<accession>A0A086KMY7</accession>
<dbReference type="InterPro" id="IPR000210">
    <property type="entry name" value="BTB/POZ_dom"/>
</dbReference>
<name>A0A086KMY7_TOXGO</name>
<protein>
    <recommendedName>
        <fullName evidence="4">BTB domain-containing protein</fullName>
    </recommendedName>
</protein>